<feature type="compositionally biased region" description="Basic residues" evidence="1">
    <location>
        <begin position="421"/>
        <end position="431"/>
    </location>
</feature>
<feature type="compositionally biased region" description="Basic and acidic residues" evidence="1">
    <location>
        <begin position="31"/>
        <end position="43"/>
    </location>
</feature>
<evidence type="ECO:0000313" key="2">
    <source>
        <dbReference type="Ensembl" id="ENSAMXP00005037877.1"/>
    </source>
</evidence>
<evidence type="ECO:0000256" key="1">
    <source>
        <dbReference type="SAM" id="MobiDB-lite"/>
    </source>
</evidence>
<accession>A0A8B9KI78</accession>
<protein>
    <submittedName>
        <fullName evidence="2">Uncharacterized protein</fullName>
    </submittedName>
</protein>
<proteinExistence type="predicted"/>
<dbReference type="AlphaFoldDB" id="A0A8B9KI78"/>
<dbReference type="Ensembl" id="ENSAMXT00005041272.1">
    <property type="protein sequence ID" value="ENSAMXP00005037877.1"/>
    <property type="gene ID" value="ENSAMXG00005017985.1"/>
</dbReference>
<dbReference type="Proteomes" id="UP000694621">
    <property type="component" value="Unplaced"/>
</dbReference>
<evidence type="ECO:0000313" key="3">
    <source>
        <dbReference type="Proteomes" id="UP000694621"/>
    </source>
</evidence>
<feature type="region of interest" description="Disordered" evidence="1">
    <location>
        <begin position="155"/>
        <end position="177"/>
    </location>
</feature>
<feature type="compositionally biased region" description="Acidic residues" evidence="1">
    <location>
        <begin position="296"/>
        <end position="307"/>
    </location>
</feature>
<sequence length="431" mass="46320">MDQQHDLLGSSPNSHYNSNAMATSLAGMTINDHHHGNQFHKENGVAVGHMGPGDGPMKEAQVDEEEPELVLEHSESTSFGEEEQYEGSVDSAEAHEEAPAASAPAEANGQSGTSSPTDLAMGFASGCHGEDFPGSGWGFVNHTIAEEEEDDFLRSRWSGPLKHPHHRPVSPDRTRSLSLESDLPVSFLIRSAALEDLTAVGDKIREGEGDEAPASEESPQQGLLSIQDFQSNHEDASWTATSQPKESTLLAEGDVPSLSISHYANGSVSVDPSLLECGQSSSGPKQDFSSTRFQPDVEEEKEEEDVEDFLKSSRDDSNGPQKVQGAQLHRTQGLQDWKTEDPEMEGDEVCCPSKSQLGSSSTFSGSPARKSLVPVAQFKAHPKTDNDTEKRAPGSGRPHAAGTKIPAMTPPQSVKVDMKKPVKNGKGKRHI</sequence>
<feature type="compositionally biased region" description="Low complexity" evidence="1">
    <location>
        <begin position="353"/>
        <end position="366"/>
    </location>
</feature>
<organism evidence="2 3">
    <name type="scientific">Astyanax mexicanus</name>
    <name type="common">Blind cave fish</name>
    <name type="synonym">Astyanax fasciatus mexicanus</name>
    <dbReference type="NCBI Taxonomy" id="7994"/>
    <lineage>
        <taxon>Eukaryota</taxon>
        <taxon>Metazoa</taxon>
        <taxon>Chordata</taxon>
        <taxon>Craniata</taxon>
        <taxon>Vertebrata</taxon>
        <taxon>Euteleostomi</taxon>
        <taxon>Actinopterygii</taxon>
        <taxon>Neopterygii</taxon>
        <taxon>Teleostei</taxon>
        <taxon>Ostariophysi</taxon>
        <taxon>Characiformes</taxon>
        <taxon>Characoidei</taxon>
        <taxon>Acestrorhamphidae</taxon>
        <taxon>Acestrorhamphinae</taxon>
        <taxon>Astyanax</taxon>
    </lineage>
</organism>
<feature type="compositionally biased region" description="Polar residues" evidence="1">
    <location>
        <begin position="217"/>
        <end position="230"/>
    </location>
</feature>
<feature type="compositionally biased region" description="Basic and acidic residues" evidence="1">
    <location>
        <begin position="308"/>
        <end position="317"/>
    </location>
</feature>
<feature type="compositionally biased region" description="Polar residues" evidence="1">
    <location>
        <begin position="278"/>
        <end position="293"/>
    </location>
</feature>
<feature type="compositionally biased region" description="Polar residues" evidence="1">
    <location>
        <begin position="258"/>
        <end position="270"/>
    </location>
</feature>
<feature type="compositionally biased region" description="Basic and acidic residues" evidence="1">
    <location>
        <begin position="382"/>
        <end position="392"/>
    </location>
</feature>
<feature type="compositionally biased region" description="Polar residues" evidence="1">
    <location>
        <begin position="108"/>
        <end position="117"/>
    </location>
</feature>
<feature type="region of interest" description="Disordered" evidence="1">
    <location>
        <begin position="29"/>
        <end position="127"/>
    </location>
</feature>
<name>A0A8B9KI78_ASTMX</name>
<reference evidence="2" key="1">
    <citation type="submission" date="2025-08" db="UniProtKB">
        <authorList>
            <consortium name="Ensembl"/>
        </authorList>
    </citation>
    <scope>IDENTIFICATION</scope>
</reference>
<feature type="region of interest" description="Disordered" evidence="1">
    <location>
        <begin position="201"/>
        <end position="431"/>
    </location>
</feature>